<dbReference type="Proteomes" id="UP000027135">
    <property type="component" value="Unassembled WGS sequence"/>
</dbReference>
<dbReference type="GO" id="GO:0006508">
    <property type="term" value="P:proteolysis"/>
    <property type="evidence" value="ECO:0007669"/>
    <property type="project" value="InterPro"/>
</dbReference>
<dbReference type="SUPFAM" id="SSF52129">
    <property type="entry name" value="Caspase-like"/>
    <property type="match status" value="1"/>
</dbReference>
<feature type="domain" description="Caspase family p10" evidence="4">
    <location>
        <begin position="204"/>
        <end position="291"/>
    </location>
</feature>
<evidence type="ECO:0000259" key="4">
    <source>
        <dbReference type="PROSITE" id="PS50207"/>
    </source>
</evidence>
<keyword evidence="7" id="KW-1185">Reference proteome</keyword>
<dbReference type="InterPro" id="IPR015917">
    <property type="entry name" value="Pept_C14A"/>
</dbReference>
<protein>
    <submittedName>
        <fullName evidence="6">Caspase-1</fullName>
    </submittedName>
</protein>
<dbReference type="CDD" id="cd00032">
    <property type="entry name" value="CASc"/>
    <property type="match status" value="1"/>
</dbReference>
<gene>
    <name evidence="6" type="ORF">L798_04820</name>
</gene>
<feature type="region of interest" description="Disordered" evidence="3">
    <location>
        <begin position="443"/>
        <end position="467"/>
    </location>
</feature>
<evidence type="ECO:0000256" key="2">
    <source>
        <dbReference type="RuleBase" id="RU003971"/>
    </source>
</evidence>
<feature type="compositionally biased region" description="Basic and acidic residues" evidence="3">
    <location>
        <begin position="24"/>
        <end position="34"/>
    </location>
</feature>
<dbReference type="Gene3D" id="3.40.50.1460">
    <property type="match status" value="1"/>
</dbReference>
<organism evidence="6 7">
    <name type="scientific">Zootermopsis nevadensis</name>
    <name type="common">Dampwood termite</name>
    <dbReference type="NCBI Taxonomy" id="136037"/>
    <lineage>
        <taxon>Eukaryota</taxon>
        <taxon>Metazoa</taxon>
        <taxon>Ecdysozoa</taxon>
        <taxon>Arthropoda</taxon>
        <taxon>Hexapoda</taxon>
        <taxon>Insecta</taxon>
        <taxon>Pterygota</taxon>
        <taxon>Neoptera</taxon>
        <taxon>Polyneoptera</taxon>
        <taxon>Dictyoptera</taxon>
        <taxon>Blattodea</taxon>
        <taxon>Blattoidea</taxon>
        <taxon>Termitoidae</taxon>
        <taxon>Termopsidae</taxon>
        <taxon>Zootermopsis</taxon>
    </lineage>
</organism>
<evidence type="ECO:0000256" key="1">
    <source>
        <dbReference type="ARBA" id="ARBA00010134"/>
    </source>
</evidence>
<dbReference type="PANTHER" id="PTHR22576:SF41">
    <property type="entry name" value="CASPASE 14, APOPTOSIS-RELATED CYSTEINE PEPTIDASE"/>
    <property type="match status" value="1"/>
</dbReference>
<dbReference type="EMBL" id="KK852417">
    <property type="protein sequence ID" value="KDR24332.1"/>
    <property type="molecule type" value="Genomic_DNA"/>
</dbReference>
<dbReference type="InterPro" id="IPR002138">
    <property type="entry name" value="Pept_C14_p10"/>
</dbReference>
<name>A0A067RKI3_ZOONE</name>
<dbReference type="PROSITE" id="PS01121">
    <property type="entry name" value="CASPASE_HIS"/>
    <property type="match status" value="1"/>
</dbReference>
<dbReference type="InterPro" id="IPR001309">
    <property type="entry name" value="Pept_C14_p20"/>
</dbReference>
<dbReference type="Pfam" id="PF00656">
    <property type="entry name" value="Peptidase_C14"/>
    <property type="match status" value="1"/>
</dbReference>
<dbReference type="PANTHER" id="PTHR22576">
    <property type="entry name" value="MUCOSA ASSOCIATED LYMPHOID TISSUE LYMPHOMA TRANSLOCATION PROTEIN 1/PARACASPASE"/>
    <property type="match status" value="1"/>
</dbReference>
<dbReference type="InterPro" id="IPR052039">
    <property type="entry name" value="Caspase-related_regulators"/>
</dbReference>
<dbReference type="InterPro" id="IPR016129">
    <property type="entry name" value="Caspase_his_AS"/>
</dbReference>
<proteinExistence type="inferred from homology"/>
<feature type="domain" description="Caspase family p20" evidence="5">
    <location>
        <begin position="54"/>
        <end position="179"/>
    </location>
</feature>
<comment type="similarity">
    <text evidence="1 2">Belongs to the peptidase C14A family.</text>
</comment>
<dbReference type="PROSITE" id="PS50207">
    <property type="entry name" value="CASPASE_P10"/>
    <property type="match status" value="1"/>
</dbReference>
<evidence type="ECO:0000313" key="7">
    <source>
        <dbReference type="Proteomes" id="UP000027135"/>
    </source>
</evidence>
<evidence type="ECO:0000256" key="3">
    <source>
        <dbReference type="SAM" id="MobiDB-lite"/>
    </source>
</evidence>
<reference evidence="6 7" key="1">
    <citation type="journal article" date="2014" name="Nat. Commun.">
        <title>Molecular traces of alternative social organization in a termite genome.</title>
        <authorList>
            <person name="Terrapon N."/>
            <person name="Li C."/>
            <person name="Robertson H.M."/>
            <person name="Ji L."/>
            <person name="Meng X."/>
            <person name="Booth W."/>
            <person name="Chen Z."/>
            <person name="Childers C.P."/>
            <person name="Glastad K.M."/>
            <person name="Gokhale K."/>
            <person name="Gowin J."/>
            <person name="Gronenberg W."/>
            <person name="Hermansen R.A."/>
            <person name="Hu H."/>
            <person name="Hunt B.G."/>
            <person name="Huylmans A.K."/>
            <person name="Khalil S.M."/>
            <person name="Mitchell R.D."/>
            <person name="Munoz-Torres M.C."/>
            <person name="Mustard J.A."/>
            <person name="Pan H."/>
            <person name="Reese J.T."/>
            <person name="Scharf M.E."/>
            <person name="Sun F."/>
            <person name="Vogel H."/>
            <person name="Xiao J."/>
            <person name="Yang W."/>
            <person name="Yang Z."/>
            <person name="Yang Z."/>
            <person name="Zhou J."/>
            <person name="Zhu J."/>
            <person name="Brent C.S."/>
            <person name="Elsik C.G."/>
            <person name="Goodisman M.A."/>
            <person name="Liberles D.A."/>
            <person name="Roe R.M."/>
            <person name="Vargo E.L."/>
            <person name="Vilcinskas A."/>
            <person name="Wang J."/>
            <person name="Bornberg-Bauer E."/>
            <person name="Korb J."/>
            <person name="Zhang G."/>
            <person name="Liebig J."/>
        </authorList>
    </citation>
    <scope>NUCLEOTIDE SEQUENCE [LARGE SCALE GENOMIC DNA]</scope>
    <source>
        <tissue evidence="6">Whole organism</tissue>
    </source>
</reference>
<feature type="region of interest" description="Disordered" evidence="3">
    <location>
        <begin position="24"/>
        <end position="43"/>
    </location>
</feature>
<feature type="compositionally biased region" description="Polar residues" evidence="3">
    <location>
        <begin position="452"/>
        <end position="467"/>
    </location>
</feature>
<dbReference type="InParanoid" id="A0A067RKI3"/>
<dbReference type="AlphaFoldDB" id="A0A067RKI3"/>
<dbReference type="eggNOG" id="KOG3573">
    <property type="taxonomic scope" value="Eukaryota"/>
</dbReference>
<dbReference type="InterPro" id="IPR029030">
    <property type="entry name" value="Caspase-like_dom_sf"/>
</dbReference>
<dbReference type="InterPro" id="IPR011600">
    <property type="entry name" value="Pept_C14_caspase"/>
</dbReference>
<dbReference type="SMART" id="SM00115">
    <property type="entry name" value="CASc"/>
    <property type="match status" value="1"/>
</dbReference>
<evidence type="ECO:0000259" key="5">
    <source>
        <dbReference type="PROSITE" id="PS50208"/>
    </source>
</evidence>
<dbReference type="STRING" id="136037.A0A067RKI3"/>
<dbReference type="GO" id="GO:0004197">
    <property type="term" value="F:cysteine-type endopeptidase activity"/>
    <property type="evidence" value="ECO:0007669"/>
    <property type="project" value="InterPro"/>
</dbReference>
<dbReference type="PRINTS" id="PR00376">
    <property type="entry name" value="IL1BCENZYME"/>
</dbReference>
<evidence type="ECO:0000313" key="6">
    <source>
        <dbReference type="EMBL" id="KDR24332.1"/>
    </source>
</evidence>
<dbReference type="PROSITE" id="PS50208">
    <property type="entry name" value="CASPASE_P20"/>
    <property type="match status" value="1"/>
</dbReference>
<sequence>MASTSPAAGESLPDYVTVSECVKQGKGDEGDSSKVMHTPPIGPKAEEYKMNHERRGRAIILNHEKYSESLKLKERTGTITDKITLKQRFEKLNFDVSVHDDLTVADIKKLLSHISQLDHRNEDCIVVAVLTHGRGKGKLYAYDELYKVDLLWSSFTADVCPSLGGRPKIFIVQACRGDEASEGMSFKSSIQLDSSKMNMEATSHRYSIPAEADLLIAFSTYEGRVALRDTEDGTWFIQEFCKELEDNGDKMDLLSLFTNVNRRVAVNKEYKKLKQMPVVQSTLTRKIFLGSAVRRSNITLTSDVSCLLGKTNEKLDHITNMLQYRKQSVPIPRLRPDRKQSSSLNWDSLQSCKQTVASPMPQAESVYKISEGLKMFLEDEADRLKPTVKEDGEFLLNFLSCWETLNEELRYYGYKELVLFLNENAKNWKVYKFLDVPDSGSFSQSHHRRWSQSDVTDAGSSPNKTSTIPRRIVSKKYK</sequence>
<accession>A0A067RKI3</accession>
<dbReference type="OrthoDB" id="6116485at2759"/>